<proteinExistence type="predicted"/>
<organism evidence="1">
    <name type="scientific">Rhizophora mucronata</name>
    <name type="common">Asiatic mangrove</name>
    <dbReference type="NCBI Taxonomy" id="61149"/>
    <lineage>
        <taxon>Eukaryota</taxon>
        <taxon>Viridiplantae</taxon>
        <taxon>Streptophyta</taxon>
        <taxon>Embryophyta</taxon>
        <taxon>Tracheophyta</taxon>
        <taxon>Spermatophyta</taxon>
        <taxon>Magnoliopsida</taxon>
        <taxon>eudicotyledons</taxon>
        <taxon>Gunneridae</taxon>
        <taxon>Pentapetalae</taxon>
        <taxon>rosids</taxon>
        <taxon>fabids</taxon>
        <taxon>Malpighiales</taxon>
        <taxon>Rhizophoraceae</taxon>
        <taxon>Rhizophora</taxon>
    </lineage>
</organism>
<reference evidence="1" key="1">
    <citation type="submission" date="2018-02" db="EMBL/GenBank/DDBJ databases">
        <title>Rhizophora mucronata_Transcriptome.</title>
        <authorList>
            <person name="Meera S.P."/>
            <person name="Sreeshan A."/>
            <person name="Augustine A."/>
        </authorList>
    </citation>
    <scope>NUCLEOTIDE SEQUENCE</scope>
    <source>
        <tissue evidence="1">Leaf</tissue>
    </source>
</reference>
<evidence type="ECO:0000313" key="1">
    <source>
        <dbReference type="EMBL" id="MBX48447.1"/>
    </source>
</evidence>
<dbReference type="EMBL" id="GGEC01067963">
    <property type="protein sequence ID" value="MBX48447.1"/>
    <property type="molecule type" value="Transcribed_RNA"/>
</dbReference>
<dbReference type="AlphaFoldDB" id="A0A2P2P141"/>
<name>A0A2P2P141_RHIMU</name>
<accession>A0A2P2P141</accession>
<protein>
    <submittedName>
        <fullName evidence="1">Uncharacterized protein</fullName>
    </submittedName>
</protein>
<sequence length="34" mass="3809">MALSISTSKICILWPRINPGANVEDRLAHVKLFN</sequence>